<reference evidence="2 3" key="1">
    <citation type="submission" date="2021-11" db="EMBL/GenBank/DDBJ databases">
        <authorList>
            <person name="Huq M.A."/>
        </authorList>
    </citation>
    <scope>NUCLEOTIDE SEQUENCE [LARGE SCALE GENOMIC DNA]</scope>
    <source>
        <strain evidence="2 3">MAHUQ-52</strain>
    </source>
</reference>
<gene>
    <name evidence="2" type="ORF">LMJ30_15565</name>
</gene>
<dbReference type="SUPFAM" id="SSF54523">
    <property type="entry name" value="Pili subunits"/>
    <property type="match status" value="1"/>
</dbReference>
<dbReference type="NCBIfam" id="TIGR02532">
    <property type="entry name" value="IV_pilin_GFxxxE"/>
    <property type="match status" value="1"/>
</dbReference>
<dbReference type="InterPro" id="IPR012902">
    <property type="entry name" value="N_methyl_site"/>
</dbReference>
<accession>A0ABS8IYS1</accession>
<dbReference type="Gene3D" id="3.30.700.10">
    <property type="entry name" value="Glycoprotein, Type 4 Pilin"/>
    <property type="match status" value="1"/>
</dbReference>
<dbReference type="EMBL" id="JAJHPV010000014">
    <property type="protein sequence ID" value="MCC6072364.1"/>
    <property type="molecule type" value="Genomic_DNA"/>
</dbReference>
<keyword evidence="1" id="KW-0472">Membrane</keyword>
<dbReference type="Pfam" id="PF07963">
    <property type="entry name" value="N_methyl"/>
    <property type="match status" value="1"/>
</dbReference>
<keyword evidence="1" id="KW-0812">Transmembrane</keyword>
<evidence type="ECO:0000313" key="2">
    <source>
        <dbReference type="EMBL" id="MCC6072364.1"/>
    </source>
</evidence>
<dbReference type="InterPro" id="IPR045584">
    <property type="entry name" value="Pilin-like"/>
</dbReference>
<protein>
    <submittedName>
        <fullName evidence="2">Prepilin-type N-terminal cleavage/methylation domain-containing protein</fullName>
    </submittedName>
</protein>
<keyword evidence="1" id="KW-1133">Transmembrane helix</keyword>
<dbReference type="Proteomes" id="UP001198701">
    <property type="component" value="Unassembled WGS sequence"/>
</dbReference>
<comment type="caution">
    <text evidence="2">The sequence shown here is derived from an EMBL/GenBank/DDBJ whole genome shotgun (WGS) entry which is preliminary data.</text>
</comment>
<keyword evidence="3" id="KW-1185">Reference proteome</keyword>
<evidence type="ECO:0000313" key="3">
    <source>
        <dbReference type="Proteomes" id="UP001198701"/>
    </source>
</evidence>
<sequence length="193" mass="20630">MAGDDSRVPKIVTGHSHVWRSQRGVTMVELIAVLFIIGVLGAIAASRYFDRTSFDADSFTDQTRAMLRYGQKLAVAQNRPVFVRISTDRTQLCFDADCKAASRITAPAGANSGSATTLKHCDNSTTWLCEAPQDGVTQTTSGPAALFAFDALGKPHAASVAGELANFQRVLVRIGGDGKLRVVTVEAETGYVH</sequence>
<feature type="transmembrane region" description="Helical" evidence="1">
    <location>
        <begin position="30"/>
        <end position="49"/>
    </location>
</feature>
<name>A0ABS8IYS1_9BURK</name>
<evidence type="ECO:0000256" key="1">
    <source>
        <dbReference type="SAM" id="Phobius"/>
    </source>
</evidence>
<organism evidence="2 3">
    <name type="scientific">Massilia agrisoli</name>
    <dbReference type="NCBI Taxonomy" id="2892444"/>
    <lineage>
        <taxon>Bacteria</taxon>
        <taxon>Pseudomonadati</taxon>
        <taxon>Pseudomonadota</taxon>
        <taxon>Betaproteobacteria</taxon>
        <taxon>Burkholderiales</taxon>
        <taxon>Oxalobacteraceae</taxon>
        <taxon>Telluria group</taxon>
        <taxon>Massilia</taxon>
    </lineage>
</organism>
<proteinExistence type="predicted"/>
<dbReference type="RefSeq" id="WP_229433251.1">
    <property type="nucleotide sequence ID" value="NZ_JAJHPV010000014.1"/>
</dbReference>